<organism evidence="9 10">
    <name type="scientific">Actinomadura gamaensis</name>
    <dbReference type="NCBI Taxonomy" id="1763541"/>
    <lineage>
        <taxon>Bacteria</taxon>
        <taxon>Bacillati</taxon>
        <taxon>Actinomycetota</taxon>
        <taxon>Actinomycetes</taxon>
        <taxon>Streptosporangiales</taxon>
        <taxon>Thermomonosporaceae</taxon>
        <taxon>Actinomadura</taxon>
    </lineage>
</organism>
<evidence type="ECO:0000313" key="9">
    <source>
        <dbReference type="EMBL" id="MFC4911711.1"/>
    </source>
</evidence>
<feature type="transmembrane region" description="Helical" evidence="7">
    <location>
        <begin position="21"/>
        <end position="43"/>
    </location>
</feature>
<keyword evidence="6 7" id="KW-0472">Membrane</keyword>
<evidence type="ECO:0000256" key="2">
    <source>
        <dbReference type="ARBA" id="ARBA00022448"/>
    </source>
</evidence>
<sequence length="356" mass="35892">MIVVWFLAWREIRHGRVRFGLTALLVGLVAFLVFMLTGLAVGLGDAGVSGLRKLPADVVVYAAGAEKTLSRSSLPAADAERIKAVPGVSSVQPIGQTMAQAKGPSGESLPLALMGVTPSAPFAAHALAGGGIVLDRTLDGKARPGDVLTVQPGGVRLAVAGFAELGSIQHTAVAQVPLSVWRRVQPSAVGAYLVTGPGDAARLARDVSAAVPGTDAVTKATAVESVPGYSAETGTLDLIRGFLLAVTALLTGTVFWIFTMQKEPSLAVLRATGARARLLVGSHLVQVALTTVLGVALGLAVVAGIGAAMPTGTFSLPGDAAAVSAGLLAALALGSSAASVRRLLTVDPLLSLGRNA</sequence>
<name>A0ABV9U7A4_9ACTN</name>
<keyword evidence="3" id="KW-1003">Cell membrane</keyword>
<protein>
    <submittedName>
        <fullName evidence="9">ABC transporter permease</fullName>
    </submittedName>
</protein>
<evidence type="ECO:0000256" key="7">
    <source>
        <dbReference type="SAM" id="Phobius"/>
    </source>
</evidence>
<feature type="transmembrane region" description="Helical" evidence="7">
    <location>
        <begin position="278"/>
        <end position="308"/>
    </location>
</feature>
<evidence type="ECO:0000256" key="4">
    <source>
        <dbReference type="ARBA" id="ARBA00022692"/>
    </source>
</evidence>
<evidence type="ECO:0000256" key="1">
    <source>
        <dbReference type="ARBA" id="ARBA00004651"/>
    </source>
</evidence>
<dbReference type="PANTHER" id="PTHR43738">
    <property type="entry name" value="ABC TRANSPORTER, MEMBRANE PROTEIN"/>
    <property type="match status" value="1"/>
</dbReference>
<keyword evidence="2" id="KW-0813">Transport</keyword>
<comment type="subcellular location">
    <subcellularLocation>
        <location evidence="1">Cell membrane</location>
        <topology evidence="1">Multi-pass membrane protein</topology>
    </subcellularLocation>
</comment>
<keyword evidence="5 7" id="KW-1133">Transmembrane helix</keyword>
<dbReference type="PANTHER" id="PTHR43738:SF1">
    <property type="entry name" value="HEMIN TRANSPORT SYSTEM PERMEASE PROTEIN HRTB-RELATED"/>
    <property type="match status" value="1"/>
</dbReference>
<dbReference type="InterPro" id="IPR003838">
    <property type="entry name" value="ABC3_permease_C"/>
</dbReference>
<dbReference type="Proteomes" id="UP001595872">
    <property type="component" value="Unassembled WGS sequence"/>
</dbReference>
<evidence type="ECO:0000313" key="10">
    <source>
        <dbReference type="Proteomes" id="UP001595872"/>
    </source>
</evidence>
<keyword evidence="4 7" id="KW-0812">Transmembrane</keyword>
<comment type="caution">
    <text evidence="9">The sequence shown here is derived from an EMBL/GenBank/DDBJ whole genome shotgun (WGS) entry which is preliminary data.</text>
</comment>
<dbReference type="Pfam" id="PF02687">
    <property type="entry name" value="FtsX"/>
    <property type="match status" value="1"/>
</dbReference>
<dbReference type="RefSeq" id="WP_378260905.1">
    <property type="nucleotide sequence ID" value="NZ_JBHSIT010000010.1"/>
</dbReference>
<evidence type="ECO:0000256" key="6">
    <source>
        <dbReference type="ARBA" id="ARBA00023136"/>
    </source>
</evidence>
<accession>A0ABV9U7A4</accession>
<dbReference type="EMBL" id="JBHSIT010000010">
    <property type="protein sequence ID" value="MFC4911711.1"/>
    <property type="molecule type" value="Genomic_DNA"/>
</dbReference>
<feature type="domain" description="ABC3 transporter permease C-terminal" evidence="8">
    <location>
        <begin position="241"/>
        <end position="348"/>
    </location>
</feature>
<gene>
    <name evidence="9" type="ORF">ACFPCY_30705</name>
</gene>
<dbReference type="InterPro" id="IPR051125">
    <property type="entry name" value="ABC-4/HrtB_transporter"/>
</dbReference>
<evidence type="ECO:0000259" key="8">
    <source>
        <dbReference type="Pfam" id="PF02687"/>
    </source>
</evidence>
<keyword evidence="10" id="KW-1185">Reference proteome</keyword>
<feature type="transmembrane region" description="Helical" evidence="7">
    <location>
        <begin position="238"/>
        <end position="258"/>
    </location>
</feature>
<reference evidence="10" key="1">
    <citation type="journal article" date="2019" name="Int. J. Syst. Evol. Microbiol.">
        <title>The Global Catalogue of Microorganisms (GCM) 10K type strain sequencing project: providing services to taxonomists for standard genome sequencing and annotation.</title>
        <authorList>
            <consortium name="The Broad Institute Genomics Platform"/>
            <consortium name="The Broad Institute Genome Sequencing Center for Infectious Disease"/>
            <person name="Wu L."/>
            <person name="Ma J."/>
        </authorList>
    </citation>
    <scope>NUCLEOTIDE SEQUENCE [LARGE SCALE GENOMIC DNA]</scope>
    <source>
        <strain evidence="10">KLKA75</strain>
    </source>
</reference>
<evidence type="ECO:0000256" key="3">
    <source>
        <dbReference type="ARBA" id="ARBA00022475"/>
    </source>
</evidence>
<proteinExistence type="predicted"/>
<evidence type="ECO:0000256" key="5">
    <source>
        <dbReference type="ARBA" id="ARBA00022989"/>
    </source>
</evidence>